<evidence type="ECO:0000259" key="2">
    <source>
        <dbReference type="Pfam" id="PF00535"/>
    </source>
</evidence>
<dbReference type="KEGG" id="gfl:GRFL_2386"/>
<dbReference type="GO" id="GO:0016740">
    <property type="term" value="F:transferase activity"/>
    <property type="evidence" value="ECO:0007669"/>
    <property type="project" value="UniProtKB-KW"/>
</dbReference>
<dbReference type="InterPro" id="IPR027791">
    <property type="entry name" value="Galactosyl_T_C"/>
</dbReference>
<dbReference type="InterPro" id="IPR029044">
    <property type="entry name" value="Nucleotide-diphossugar_trans"/>
</dbReference>
<evidence type="ECO:0000313" key="4">
    <source>
        <dbReference type="EMBL" id="APU69110.1"/>
    </source>
</evidence>
<accession>A0A1L7I687</accession>
<name>A0A1L7I687_9FLAO</name>
<dbReference type="InterPro" id="IPR001173">
    <property type="entry name" value="Glyco_trans_2-like"/>
</dbReference>
<dbReference type="PANTHER" id="PTHR43685">
    <property type="entry name" value="GLYCOSYLTRANSFERASE"/>
    <property type="match status" value="1"/>
</dbReference>
<reference evidence="4 5" key="1">
    <citation type="submission" date="2016-07" db="EMBL/GenBank/DDBJ databases">
        <title>Multi-omics approach to identify versatile polysaccharide utilization systems of a marine flavobacterium Gramella flava.</title>
        <authorList>
            <person name="Tang K."/>
        </authorList>
    </citation>
    <scope>NUCLEOTIDE SEQUENCE [LARGE SCALE GENOMIC DNA]</scope>
    <source>
        <strain evidence="4 5">JLT2011</strain>
    </source>
</reference>
<keyword evidence="5" id="KW-1185">Reference proteome</keyword>
<dbReference type="SUPFAM" id="SSF53448">
    <property type="entry name" value="Nucleotide-diphospho-sugar transferases"/>
    <property type="match status" value="1"/>
</dbReference>
<proteinExistence type="predicted"/>
<feature type="domain" description="Glycosyltransferase 2-like" evidence="2">
    <location>
        <begin position="4"/>
        <end position="101"/>
    </location>
</feature>
<feature type="domain" description="Galactosyltransferase C-terminal" evidence="3">
    <location>
        <begin position="125"/>
        <end position="167"/>
    </location>
</feature>
<dbReference type="STRING" id="1229726.GRFL_2386"/>
<evidence type="ECO:0000313" key="5">
    <source>
        <dbReference type="Proteomes" id="UP000186230"/>
    </source>
</evidence>
<dbReference type="Pfam" id="PF00535">
    <property type="entry name" value="Glycos_transf_2"/>
    <property type="match status" value="1"/>
</dbReference>
<protein>
    <submittedName>
        <fullName evidence="4">Glycosyl transferase, group 2 family protein</fullName>
    </submittedName>
</protein>
<evidence type="ECO:0000256" key="1">
    <source>
        <dbReference type="ARBA" id="ARBA00022679"/>
    </source>
</evidence>
<dbReference type="Proteomes" id="UP000186230">
    <property type="component" value="Chromosome"/>
</dbReference>
<keyword evidence="1 4" id="KW-0808">Transferase</keyword>
<organism evidence="4 5">
    <name type="scientific">Christiangramia flava JLT2011</name>
    <dbReference type="NCBI Taxonomy" id="1229726"/>
    <lineage>
        <taxon>Bacteria</taxon>
        <taxon>Pseudomonadati</taxon>
        <taxon>Bacteroidota</taxon>
        <taxon>Flavobacteriia</taxon>
        <taxon>Flavobacteriales</taxon>
        <taxon>Flavobacteriaceae</taxon>
        <taxon>Christiangramia</taxon>
    </lineage>
</organism>
<sequence>MAYKQDYKNKEIILVNDGSNKETTSLIERLMEHTDTILSQQNSGQSVARNNGIKQSSGEYILNWDSDDYFEPSFCSRAVELMEGNIDIKIVTCYSRRFNENGTIDIFKPQGGSLENFLFSNSAMGSAMFRKTDWLKCGGYDENREIWGFEDWEFYLRILLNGGYAKVLKDVLFHYRLRTNSTTSQIKHIKAEKFRYIILKHPELYRNHFKELIDHLFKRLEHSDYEKKKREDSLDYRIGNFLLAPFRKMKKN</sequence>
<dbReference type="Gene3D" id="3.90.550.10">
    <property type="entry name" value="Spore Coat Polysaccharide Biosynthesis Protein SpsA, Chain A"/>
    <property type="match status" value="1"/>
</dbReference>
<gene>
    <name evidence="4" type="ORF">GRFL_2386</name>
</gene>
<dbReference type="CDD" id="cd00761">
    <property type="entry name" value="Glyco_tranf_GTA_type"/>
    <property type="match status" value="1"/>
</dbReference>
<evidence type="ECO:0000259" key="3">
    <source>
        <dbReference type="Pfam" id="PF02709"/>
    </source>
</evidence>
<dbReference type="Pfam" id="PF02709">
    <property type="entry name" value="Glyco_transf_7C"/>
    <property type="match status" value="1"/>
</dbReference>
<dbReference type="AlphaFoldDB" id="A0A1L7I687"/>
<dbReference type="InterPro" id="IPR050834">
    <property type="entry name" value="Glycosyltransf_2"/>
</dbReference>
<dbReference type="EMBL" id="CP016359">
    <property type="protein sequence ID" value="APU69110.1"/>
    <property type="molecule type" value="Genomic_DNA"/>
</dbReference>
<dbReference type="PANTHER" id="PTHR43685:SF2">
    <property type="entry name" value="GLYCOSYLTRANSFERASE 2-LIKE DOMAIN-CONTAINING PROTEIN"/>
    <property type="match status" value="1"/>
</dbReference>